<feature type="compositionally biased region" description="Low complexity" evidence="1">
    <location>
        <begin position="432"/>
        <end position="449"/>
    </location>
</feature>
<feature type="compositionally biased region" description="Basic and acidic residues" evidence="1">
    <location>
        <begin position="591"/>
        <end position="601"/>
    </location>
</feature>
<protein>
    <submittedName>
        <fullName evidence="2">Uncharacterized protein</fullName>
    </submittedName>
</protein>
<dbReference type="VEuPathDB" id="FungiDB:H310_02740"/>
<feature type="region of interest" description="Disordered" evidence="1">
    <location>
        <begin position="586"/>
        <end position="624"/>
    </location>
</feature>
<accession>A0A024ULM3</accession>
<reference evidence="2" key="1">
    <citation type="submission" date="2013-12" db="EMBL/GenBank/DDBJ databases">
        <title>The Genome Sequence of Aphanomyces invadans NJM9701.</title>
        <authorList>
            <consortium name="The Broad Institute Genomics Platform"/>
            <person name="Russ C."/>
            <person name="Tyler B."/>
            <person name="van West P."/>
            <person name="Dieguez-Uribeondo J."/>
            <person name="Young S.K."/>
            <person name="Zeng Q."/>
            <person name="Gargeya S."/>
            <person name="Fitzgerald M."/>
            <person name="Abouelleil A."/>
            <person name="Alvarado L."/>
            <person name="Chapman S.B."/>
            <person name="Gainer-Dewar J."/>
            <person name="Goldberg J."/>
            <person name="Griggs A."/>
            <person name="Gujja S."/>
            <person name="Hansen M."/>
            <person name="Howarth C."/>
            <person name="Imamovic A."/>
            <person name="Ireland A."/>
            <person name="Larimer J."/>
            <person name="McCowan C."/>
            <person name="Murphy C."/>
            <person name="Pearson M."/>
            <person name="Poon T.W."/>
            <person name="Priest M."/>
            <person name="Roberts A."/>
            <person name="Saif S."/>
            <person name="Shea T."/>
            <person name="Sykes S."/>
            <person name="Wortman J."/>
            <person name="Nusbaum C."/>
            <person name="Birren B."/>
        </authorList>
    </citation>
    <scope>NUCLEOTIDE SEQUENCE [LARGE SCALE GENOMIC DNA]</scope>
    <source>
        <strain evidence="2">NJM9701</strain>
    </source>
</reference>
<proteinExistence type="predicted"/>
<dbReference type="GeneID" id="20079790"/>
<evidence type="ECO:0000256" key="1">
    <source>
        <dbReference type="SAM" id="MobiDB-lite"/>
    </source>
</evidence>
<sequence>MRSFTNVATMSVADSMHMWDEIVRLKQHVADLQRNERMLLDLAKAAADDRKRFVTHPQLDAGLALKASTTSVPAEVAKLRADLMDAIAAKADLTLVDTIHLKKLDISAFDAHVGTMGKVRVALEQMLKDMFTSFALHVERDVRVVQGLMDVNEKRMLGALTTIEAAKHDHLFLCDRVKAVEKKTAGGSPPDAAAFFRTDDHTTFRTFEAALNAVHAETVASNEATAKLHEKLASMQSSIDAVQQEASKSQVDVSAAIAAEVDKAHAADVKMFRTLEAKQHEFAEMLRRAQDTAALAVAAVDDFKSDASTILQESCDKKVAASMKAMGKETDHLRDMIKRNQYVAAEHTKTVEGMVRCTSQALSALEQKLHALGIMCDATRRDIVDMKGPFLTEVANLKAENGAILNEIRRQQDVSRELVLDYKDLIDQQHNSSSAAMTTTAASATRTTAPLRPQKPMSARRPQSSSAMPVNVTKRFGVVECLAMPSTSSVACAKKMKPRAKTAGPRRTPSADAASIGPDVTSAGTGHELERQTLKTRWSRSDESVPDDHLFVVGSTDPVENAFLLTKSTPVHDPLARFGQQRSAVQNNNLMDDRAVPHDSDDDRDGGSMLGVGQQPHPSFHHVG</sequence>
<feature type="region of interest" description="Disordered" evidence="1">
    <location>
        <begin position="431"/>
        <end position="467"/>
    </location>
</feature>
<feature type="region of interest" description="Disordered" evidence="1">
    <location>
        <begin position="496"/>
        <end position="530"/>
    </location>
</feature>
<dbReference type="RefSeq" id="XP_008864573.1">
    <property type="nucleotide sequence ID" value="XM_008866351.1"/>
</dbReference>
<organism evidence="2">
    <name type="scientific">Aphanomyces invadans</name>
    <dbReference type="NCBI Taxonomy" id="157072"/>
    <lineage>
        <taxon>Eukaryota</taxon>
        <taxon>Sar</taxon>
        <taxon>Stramenopiles</taxon>
        <taxon>Oomycota</taxon>
        <taxon>Saprolegniomycetes</taxon>
        <taxon>Saprolegniales</taxon>
        <taxon>Verrucalvaceae</taxon>
        <taxon>Aphanomyces</taxon>
    </lineage>
</organism>
<dbReference type="AlphaFoldDB" id="A0A024ULM3"/>
<evidence type="ECO:0000313" key="2">
    <source>
        <dbReference type="EMBL" id="ETW06498.1"/>
    </source>
</evidence>
<dbReference type="OrthoDB" id="68215at2759"/>
<name>A0A024ULM3_9STRA</name>
<gene>
    <name evidence="2" type="ORF">H310_02740</name>
</gene>
<dbReference type="EMBL" id="KI913955">
    <property type="protein sequence ID" value="ETW06498.1"/>
    <property type="molecule type" value="Genomic_DNA"/>
</dbReference>
<dbReference type="eggNOG" id="ENOG502S4PQ">
    <property type="taxonomic scope" value="Eukaryota"/>
</dbReference>